<dbReference type="AlphaFoldDB" id="A0A4R7C7B5"/>
<name>A0A4R7C7B5_9HYPH</name>
<proteinExistence type="predicted"/>
<evidence type="ECO:0000313" key="2">
    <source>
        <dbReference type="EMBL" id="TDR94161.1"/>
    </source>
</evidence>
<dbReference type="EMBL" id="SNZR01000011">
    <property type="protein sequence ID" value="TDR94161.1"/>
    <property type="molecule type" value="Genomic_DNA"/>
</dbReference>
<dbReference type="Proteomes" id="UP000295122">
    <property type="component" value="Unassembled WGS sequence"/>
</dbReference>
<gene>
    <name evidence="2" type="ORF">EV668_1438</name>
</gene>
<evidence type="ECO:0000256" key="1">
    <source>
        <dbReference type="SAM" id="MobiDB-lite"/>
    </source>
</evidence>
<organism evidence="2 3">
    <name type="scientific">Enterovirga rhinocerotis</name>
    <dbReference type="NCBI Taxonomy" id="1339210"/>
    <lineage>
        <taxon>Bacteria</taxon>
        <taxon>Pseudomonadati</taxon>
        <taxon>Pseudomonadota</taxon>
        <taxon>Alphaproteobacteria</taxon>
        <taxon>Hyphomicrobiales</taxon>
        <taxon>Methylobacteriaceae</taxon>
        <taxon>Enterovirga</taxon>
    </lineage>
</organism>
<feature type="region of interest" description="Disordered" evidence="1">
    <location>
        <begin position="56"/>
        <end position="81"/>
    </location>
</feature>
<reference evidence="2 3" key="1">
    <citation type="submission" date="2019-03" db="EMBL/GenBank/DDBJ databases">
        <title>Genomic Encyclopedia of Type Strains, Phase IV (KMG-IV): sequencing the most valuable type-strain genomes for metagenomic binning, comparative biology and taxonomic classification.</title>
        <authorList>
            <person name="Goeker M."/>
        </authorList>
    </citation>
    <scope>NUCLEOTIDE SEQUENCE [LARGE SCALE GENOMIC DNA]</scope>
    <source>
        <strain evidence="2 3">DSM 25903</strain>
    </source>
</reference>
<evidence type="ECO:0000313" key="3">
    <source>
        <dbReference type="Proteomes" id="UP000295122"/>
    </source>
</evidence>
<protein>
    <submittedName>
        <fullName evidence="2">Uncharacterized protein</fullName>
    </submittedName>
</protein>
<accession>A0A4R7C7B5</accession>
<comment type="caution">
    <text evidence="2">The sequence shown here is derived from an EMBL/GenBank/DDBJ whole genome shotgun (WGS) entry which is preliminary data.</text>
</comment>
<keyword evidence="3" id="KW-1185">Reference proteome</keyword>
<sequence length="81" mass="8432">MGRGRAGRYGSAVMGARPAPVTQADIARTIRAAQAAGLPILRIVVTRDGVVVETSGTVSRSAEGERRDVEAEADSETIIPL</sequence>